<dbReference type="EMBL" id="BATL01000056">
    <property type="protein sequence ID" value="GAD76933.1"/>
    <property type="molecule type" value="Genomic_DNA"/>
</dbReference>
<dbReference type="Proteomes" id="UP000016567">
    <property type="component" value="Unassembled WGS sequence"/>
</dbReference>
<keyword evidence="1" id="KW-0472">Membrane</keyword>
<dbReference type="AlphaFoldDB" id="U3CF57"/>
<evidence type="ECO:0000313" key="3">
    <source>
        <dbReference type="Proteomes" id="UP000016567"/>
    </source>
</evidence>
<gene>
    <name evidence="2" type="ORF">VAZ01S_056_00150</name>
</gene>
<reference evidence="2 3" key="1">
    <citation type="submission" date="2013-09" db="EMBL/GenBank/DDBJ databases">
        <title>Whole genome shotgun sequence of Vibrio azureus NBRC 104587.</title>
        <authorList>
            <person name="Isaki S."/>
            <person name="Hosoyama A."/>
            <person name="Numata M."/>
            <person name="Hashimoto M."/>
            <person name="Hosoyama Y."/>
            <person name="Tsuchikane K."/>
            <person name="Noguchi M."/>
            <person name="Hirakata S."/>
            <person name="Ichikawa N."/>
            <person name="Ohji S."/>
            <person name="Yamazoe A."/>
            <person name="Fujita N."/>
        </authorList>
    </citation>
    <scope>NUCLEOTIDE SEQUENCE [LARGE SCALE GENOMIC DNA]</scope>
    <source>
        <strain evidence="2 3">NBRC 104587</strain>
    </source>
</reference>
<keyword evidence="1" id="KW-1133">Transmembrane helix</keyword>
<comment type="caution">
    <text evidence="2">The sequence shown here is derived from an EMBL/GenBank/DDBJ whole genome shotgun (WGS) entry which is preliminary data.</text>
</comment>
<keyword evidence="3" id="KW-1185">Reference proteome</keyword>
<keyword evidence="1" id="KW-0812">Transmembrane</keyword>
<dbReference type="RefSeq" id="WP_021710679.1">
    <property type="nucleotide sequence ID" value="NZ_BATL01000056.1"/>
</dbReference>
<dbReference type="STRING" id="1219077.VAZ01S_056_00150"/>
<feature type="transmembrane region" description="Helical" evidence="1">
    <location>
        <begin position="42"/>
        <end position="61"/>
    </location>
</feature>
<evidence type="ECO:0000256" key="1">
    <source>
        <dbReference type="SAM" id="Phobius"/>
    </source>
</evidence>
<feature type="transmembrane region" description="Helical" evidence="1">
    <location>
        <begin position="120"/>
        <end position="146"/>
    </location>
</feature>
<organism evidence="2 3">
    <name type="scientific">Vibrio azureus NBRC 104587</name>
    <dbReference type="NCBI Taxonomy" id="1219077"/>
    <lineage>
        <taxon>Bacteria</taxon>
        <taxon>Pseudomonadati</taxon>
        <taxon>Pseudomonadota</taxon>
        <taxon>Gammaproteobacteria</taxon>
        <taxon>Vibrionales</taxon>
        <taxon>Vibrionaceae</taxon>
        <taxon>Vibrio</taxon>
    </lineage>
</organism>
<evidence type="ECO:0000313" key="2">
    <source>
        <dbReference type="EMBL" id="GAD76933.1"/>
    </source>
</evidence>
<name>U3CF57_9VIBR</name>
<sequence>MNKNISKLPELTEEYKQQQRQAVLDAEVIYEFEQLLERKYPFIDVIPFVIVILAATWWSFYEPDVAWVCMPAFLITWLTYKASGNPNIEQKVTITKKGIIVSELELIPEGYFTILRATGYIVALICIVSVFYFGPMILIGAGAGALMSFQFTGAQNEPDVIVTPFTRNSDYDLTMFTDNRFKNGLLRYDYSLNDEKRALLSEQRNFFFFGYTAPPEEQEKMSEEINKILNVVSIDDLTHL</sequence>
<protein>
    <submittedName>
        <fullName evidence="2">Uncharacterized protein</fullName>
    </submittedName>
</protein>
<accession>U3CF57</accession>
<proteinExistence type="predicted"/>